<dbReference type="Pfam" id="PF13548">
    <property type="entry name" value="DUF4126"/>
    <property type="match status" value="1"/>
</dbReference>
<evidence type="ECO:0000256" key="1">
    <source>
        <dbReference type="SAM" id="Phobius"/>
    </source>
</evidence>
<feature type="transmembrane region" description="Helical" evidence="1">
    <location>
        <begin position="6"/>
        <end position="29"/>
    </location>
</feature>
<gene>
    <name evidence="3" type="ORF">DDQ50_08670</name>
</gene>
<feature type="transmembrane region" description="Helical" evidence="1">
    <location>
        <begin position="134"/>
        <end position="151"/>
    </location>
</feature>
<dbReference type="EMBL" id="QEOP01000002">
    <property type="protein sequence ID" value="PVZ93845.1"/>
    <property type="molecule type" value="Genomic_DNA"/>
</dbReference>
<evidence type="ECO:0000313" key="3">
    <source>
        <dbReference type="EMBL" id="PVZ93845.1"/>
    </source>
</evidence>
<proteinExistence type="predicted"/>
<dbReference type="OrthoDB" id="161516at2"/>
<keyword evidence="1" id="KW-0812">Transmembrane</keyword>
<feature type="domain" description="DUF4126" evidence="2">
    <location>
        <begin position="5"/>
        <end position="186"/>
    </location>
</feature>
<dbReference type="Proteomes" id="UP000244893">
    <property type="component" value="Unassembled WGS sequence"/>
</dbReference>
<comment type="caution">
    <text evidence="3">The sequence shown here is derived from an EMBL/GenBank/DDBJ whole genome shotgun (WGS) entry which is preliminary data.</text>
</comment>
<keyword evidence="1" id="KW-0472">Membrane</keyword>
<organism evidence="3 4">
    <name type="scientific">Amnibacterium flavum</name>
    <dbReference type="NCBI Taxonomy" id="2173173"/>
    <lineage>
        <taxon>Bacteria</taxon>
        <taxon>Bacillati</taxon>
        <taxon>Actinomycetota</taxon>
        <taxon>Actinomycetes</taxon>
        <taxon>Micrococcales</taxon>
        <taxon>Microbacteriaceae</taxon>
        <taxon>Amnibacterium</taxon>
    </lineage>
</organism>
<name>A0A2V1HMZ7_9MICO</name>
<dbReference type="InterPro" id="IPR025196">
    <property type="entry name" value="DUF4126"/>
</dbReference>
<dbReference type="AlphaFoldDB" id="A0A2V1HMZ7"/>
<feature type="transmembrane region" description="Helical" evidence="1">
    <location>
        <begin position="41"/>
        <end position="63"/>
    </location>
</feature>
<keyword evidence="4" id="KW-1185">Reference proteome</keyword>
<feature type="transmembrane region" description="Helical" evidence="1">
    <location>
        <begin position="111"/>
        <end position="127"/>
    </location>
</feature>
<reference evidence="3 4" key="1">
    <citation type="submission" date="2018-05" db="EMBL/GenBank/DDBJ databases">
        <title>Amnibacterium sp. M8JJ-5, whole genome shotgun sequence.</title>
        <authorList>
            <person name="Tuo L."/>
        </authorList>
    </citation>
    <scope>NUCLEOTIDE SEQUENCE [LARGE SCALE GENOMIC DNA]</scope>
    <source>
        <strain evidence="3 4">M8JJ-5</strain>
    </source>
</reference>
<protein>
    <submittedName>
        <fullName evidence="3">DUF4126 domain-containing protein</fullName>
    </submittedName>
</protein>
<keyword evidence="1" id="KW-1133">Transmembrane helix</keyword>
<sequence length="205" mass="20876">MLEALAGTGLAAAAGLNAYIPLIALGLLGRFTDLVVLPSGWAWLENEWVLGIIGVLLVIEFVADKVPALDSVNDIVQTVVRPASGGIVFGSGTAAQTAAISDPGAFFESGSWVPIVVGVVIALVVHLAKAALRVAANTALAGIGAPALSVSEDVASVGLVASAILLPALVIVVLVGLLVAAFFVVRWARRRAARRRSRVAITTVG</sequence>
<feature type="transmembrane region" description="Helical" evidence="1">
    <location>
        <begin position="163"/>
        <end position="188"/>
    </location>
</feature>
<accession>A0A2V1HMZ7</accession>
<evidence type="ECO:0000313" key="4">
    <source>
        <dbReference type="Proteomes" id="UP000244893"/>
    </source>
</evidence>
<dbReference type="RefSeq" id="WP_116756359.1">
    <property type="nucleotide sequence ID" value="NZ_JBHUEX010000001.1"/>
</dbReference>
<evidence type="ECO:0000259" key="2">
    <source>
        <dbReference type="Pfam" id="PF13548"/>
    </source>
</evidence>